<dbReference type="AlphaFoldDB" id="A0A8B7YHB7"/>
<dbReference type="GeneID" id="110979497"/>
<evidence type="ECO:0000313" key="3">
    <source>
        <dbReference type="Proteomes" id="UP000694845"/>
    </source>
</evidence>
<feature type="coiled-coil region" evidence="1">
    <location>
        <begin position="130"/>
        <end position="178"/>
    </location>
</feature>
<accession>A0A8B7YHB7</accession>
<dbReference type="CTD" id="80129"/>
<organism evidence="3 4">
    <name type="scientific">Acanthaster planci</name>
    <name type="common">Crown-of-thorns starfish</name>
    <dbReference type="NCBI Taxonomy" id="133434"/>
    <lineage>
        <taxon>Eukaryota</taxon>
        <taxon>Metazoa</taxon>
        <taxon>Echinodermata</taxon>
        <taxon>Eleutherozoa</taxon>
        <taxon>Asterozoa</taxon>
        <taxon>Asteroidea</taxon>
        <taxon>Valvatacea</taxon>
        <taxon>Valvatida</taxon>
        <taxon>Acanthasteridae</taxon>
        <taxon>Acanthaster</taxon>
    </lineage>
</organism>
<dbReference type="InterPro" id="IPR039139">
    <property type="entry name" value="CCDC170-like"/>
</dbReference>
<protein>
    <submittedName>
        <fullName evidence="4">Coiled-coil domain-containing protein 170-like</fullName>
    </submittedName>
</protein>
<gene>
    <name evidence="4" type="primary">LOC110979497</name>
</gene>
<proteinExistence type="predicted"/>
<keyword evidence="1" id="KW-0175">Coiled coil</keyword>
<feature type="coiled-coil region" evidence="1">
    <location>
        <begin position="574"/>
        <end position="723"/>
    </location>
</feature>
<feature type="region of interest" description="Disordered" evidence="2">
    <location>
        <begin position="41"/>
        <end position="63"/>
    </location>
</feature>
<dbReference type="KEGG" id="aplc:110979497"/>
<feature type="compositionally biased region" description="Basic residues" evidence="2">
    <location>
        <begin position="810"/>
        <end position="820"/>
    </location>
</feature>
<feature type="region of interest" description="Disordered" evidence="2">
    <location>
        <begin position="1"/>
        <end position="25"/>
    </location>
</feature>
<feature type="coiled-coil region" evidence="1">
    <location>
        <begin position="67"/>
        <end position="94"/>
    </location>
</feature>
<dbReference type="Proteomes" id="UP000694845">
    <property type="component" value="Unplaced"/>
</dbReference>
<feature type="region of interest" description="Disordered" evidence="2">
    <location>
        <begin position="796"/>
        <end position="820"/>
    </location>
</feature>
<evidence type="ECO:0000256" key="2">
    <source>
        <dbReference type="SAM" id="MobiDB-lite"/>
    </source>
</evidence>
<feature type="coiled-coil region" evidence="1">
    <location>
        <begin position="207"/>
        <end position="248"/>
    </location>
</feature>
<evidence type="ECO:0000313" key="4">
    <source>
        <dbReference type="RefSeq" id="XP_022091031.1"/>
    </source>
</evidence>
<dbReference type="PANTHER" id="PTHR18863:SF6">
    <property type="entry name" value="COILED-COIL DOMAIN-CONTAINING PROTEIN 170"/>
    <property type="match status" value="1"/>
</dbReference>
<sequence>MSYLYGRQSPSNGLPRISSAGRAAASDRGLLLLEEEIERLRHNRSAPPVGSTQGGYSPSPPQSKKLLQELNDQVKLMRSELDKKDKLIQELSRTELGTLGHKKRVSFDEKLDAFYPRESILKSSLDSTSLAKLQLRNEQLADELRDTESKVLARELQIKELKAEIDRLNQESASQSSLVLSLKARIGELQDSSSSVEESQARGQYTIQTLQAEAKERQAKVLELEGRARELLTEREEAERRAQAWERKWHDVFLDLQGVIDGKGHTPETIVKKVTDVIQENLTLRGKVSSLEDSLHSSELESKASRETIQRLVAEMNRDQRNSMDTTNMLEKLRLERDAALQIRNELERENALLKDRVDASQRAWSSHKQELDQQENRMSTLGREAKTLKYEAEVARSELRALKESLALLLSREGNRCEAKEDAIKERVKHLQVDSREHATHVDLLEGKIKSLTEQLDSQAHLHQAAMKRAKEAQEDYGDQKTRIKQLEDSLSADAVLLENLRGERRKYMAFLESLASVLKLDSIALDLGFDMNGEAIMARAKQLMRQEGESLADKTTHVYSLQRKLKSNKEQLESKDLHLDLLRKKITQLEEALAGRSSLQKERDETEVGRRKLVKEVERLKGELSTAKRLIIDMKAQMLDVSNLKLTSMHQYNSITDLEQALEKLEKTKEKQARKIAGMKQELEFTEHEATELQSRAEQSVKALSEDLQATKALLLEVQRRERQLLDFRQVIARMLGMDVTTLAVPDYEIISRLEKLIQAHHSHAITAFGLDQSLQNMEKGFRQGYEEATALIGRQPHQPRARSVSPARRRKYHAEVY</sequence>
<keyword evidence="3" id="KW-1185">Reference proteome</keyword>
<dbReference type="OMA" id="EQRTHNY"/>
<dbReference type="PANTHER" id="PTHR18863">
    <property type="entry name" value="TSEC-2-RELATED"/>
    <property type="match status" value="1"/>
</dbReference>
<feature type="coiled-coil region" evidence="1">
    <location>
        <begin position="330"/>
        <end position="413"/>
    </location>
</feature>
<evidence type="ECO:0000256" key="1">
    <source>
        <dbReference type="SAM" id="Coils"/>
    </source>
</evidence>
<dbReference type="OrthoDB" id="5832575at2759"/>
<dbReference type="RefSeq" id="XP_022091031.1">
    <property type="nucleotide sequence ID" value="XM_022235339.1"/>
</dbReference>
<name>A0A8B7YHB7_ACAPL</name>
<reference evidence="4" key="1">
    <citation type="submission" date="2025-08" db="UniProtKB">
        <authorList>
            <consortium name="RefSeq"/>
        </authorList>
    </citation>
    <scope>IDENTIFICATION</scope>
</reference>